<evidence type="ECO:0000313" key="2">
    <source>
        <dbReference type="EMBL" id="CAE0822058.1"/>
    </source>
</evidence>
<accession>A0A7S4LDE5</accession>
<protein>
    <submittedName>
        <fullName evidence="2">Uncharacterized protein</fullName>
    </submittedName>
</protein>
<reference evidence="2" key="1">
    <citation type="submission" date="2021-01" db="EMBL/GenBank/DDBJ databases">
        <authorList>
            <person name="Corre E."/>
            <person name="Pelletier E."/>
            <person name="Niang G."/>
            <person name="Scheremetjew M."/>
            <person name="Finn R."/>
            <person name="Kale V."/>
            <person name="Holt S."/>
            <person name="Cochrane G."/>
            <person name="Meng A."/>
            <person name="Brown T."/>
            <person name="Cohen L."/>
        </authorList>
    </citation>
    <scope>NUCLEOTIDE SEQUENCE</scope>
    <source>
        <strain evidence="2">CCMP1594</strain>
    </source>
</reference>
<name>A0A7S4LDE5_9EUGL</name>
<dbReference type="AlphaFoldDB" id="A0A7S4LDE5"/>
<proteinExistence type="predicted"/>
<dbReference type="EMBL" id="HBJA01096070">
    <property type="protein sequence ID" value="CAE0822058.1"/>
    <property type="molecule type" value="Transcribed_RNA"/>
</dbReference>
<evidence type="ECO:0000256" key="1">
    <source>
        <dbReference type="SAM" id="MobiDB-lite"/>
    </source>
</evidence>
<organism evidence="2">
    <name type="scientific">Eutreptiella gymnastica</name>
    <dbReference type="NCBI Taxonomy" id="73025"/>
    <lineage>
        <taxon>Eukaryota</taxon>
        <taxon>Discoba</taxon>
        <taxon>Euglenozoa</taxon>
        <taxon>Euglenida</taxon>
        <taxon>Spirocuta</taxon>
        <taxon>Euglenophyceae</taxon>
        <taxon>Eutreptiales</taxon>
        <taxon>Eutreptiaceae</taxon>
        <taxon>Eutreptiella</taxon>
    </lineage>
</organism>
<sequence>MPEPKESAGLDANTRVCDPRRLRQRRGGSEDPPYDTPIPRIDCQRPGRSPAFLWTSAVCSPPVVFGGARSVSRVSGNGPAARPPGGVLCCARNNSARVVPGRDSTGMHPALPPMYMKHHGSRDAFLVMQCPNALHCIDAHING</sequence>
<feature type="region of interest" description="Disordered" evidence="1">
    <location>
        <begin position="1"/>
        <end position="42"/>
    </location>
</feature>
<gene>
    <name evidence="2" type="ORF">EGYM00163_LOCUS33258</name>
</gene>